<evidence type="ECO:0008006" key="10">
    <source>
        <dbReference type="Google" id="ProtNLM"/>
    </source>
</evidence>
<dbReference type="InterPro" id="IPR051848">
    <property type="entry name" value="PGIP"/>
</dbReference>
<dbReference type="InterPro" id="IPR013210">
    <property type="entry name" value="LRR_N_plant-typ"/>
</dbReference>
<dbReference type="PANTHER" id="PTHR48059">
    <property type="entry name" value="POLYGALACTURONASE INHIBITOR 1"/>
    <property type="match status" value="1"/>
</dbReference>
<accession>A0ABC8UKR4</accession>
<evidence type="ECO:0000256" key="3">
    <source>
        <dbReference type="ARBA" id="ARBA00022737"/>
    </source>
</evidence>
<dbReference type="EMBL" id="CAUOFW020008091">
    <property type="protein sequence ID" value="CAK9181596.1"/>
    <property type="molecule type" value="Genomic_DNA"/>
</dbReference>
<evidence type="ECO:0000259" key="6">
    <source>
        <dbReference type="Pfam" id="PF08263"/>
    </source>
</evidence>
<proteinExistence type="inferred from homology"/>
<dbReference type="Pfam" id="PF24141">
    <property type="entry name" value="LRR_ComC"/>
    <property type="match status" value="1"/>
</dbReference>
<dbReference type="SUPFAM" id="SSF52058">
    <property type="entry name" value="L domain-like"/>
    <property type="match status" value="1"/>
</dbReference>
<evidence type="ECO:0000313" key="9">
    <source>
        <dbReference type="Proteomes" id="UP001642360"/>
    </source>
</evidence>
<feature type="signal peptide" evidence="5">
    <location>
        <begin position="1"/>
        <end position="25"/>
    </location>
</feature>
<keyword evidence="9" id="KW-1185">Reference proteome</keyword>
<evidence type="ECO:0000259" key="7">
    <source>
        <dbReference type="Pfam" id="PF24141"/>
    </source>
</evidence>
<keyword evidence="2" id="KW-0433">Leucine-rich repeat</keyword>
<dbReference type="FunFam" id="3.80.10.10:FF:000348">
    <property type="entry name" value="Polygalacturonase inhibitor 1"/>
    <property type="match status" value="1"/>
</dbReference>
<dbReference type="Pfam" id="PF08263">
    <property type="entry name" value="LRRNT_2"/>
    <property type="match status" value="1"/>
</dbReference>
<evidence type="ECO:0000256" key="5">
    <source>
        <dbReference type="SAM" id="SignalP"/>
    </source>
</evidence>
<dbReference type="PANTHER" id="PTHR48059:SF4">
    <property type="entry name" value="POLYGALACTURONASE INHIBITOR 1-RELATED"/>
    <property type="match status" value="1"/>
</dbReference>
<reference evidence="8 9" key="1">
    <citation type="submission" date="2024-02" db="EMBL/GenBank/DDBJ databases">
        <authorList>
            <person name="Vignale AGUSTIN F."/>
            <person name="Sosa J E."/>
            <person name="Modenutti C."/>
        </authorList>
    </citation>
    <scope>NUCLEOTIDE SEQUENCE [LARGE SCALE GENOMIC DNA]</scope>
</reference>
<feature type="chain" id="PRO_5044772773" description="Polygalacturonase-inhibiting protein" evidence="5">
    <location>
        <begin position="26"/>
        <end position="331"/>
    </location>
</feature>
<sequence length="331" mass="36517">MKTSLVSILSLSLLIFLSLSSPSLSDRCNPQDKKVLLEIKAAFNNPYHLASWNPKTDCCDWYSLECDLNTSRVIALTIFSGNISGQIPAAVGDLPFLKNLEFHKLTNLTGTIPSAIAKLKNLQELTLSWTNLSGPVPTFLTQLTNLNFIDLSFNDLTGSIPPSLSQLTKLNAIHLDRNKLTGEIPESFGKFTGNVPDLYLSHNQLTGAVPKSLGNLNFTVLDFSRNKLVGDISFLFGTNKTIQIVNFSRNKFEFDLSKVKFPASLTSLDLNHNNITGTLPEGLTALNFQYLNVSYNRLCGQIPVGGKLQSFDMYSYFHNRCLCGSPLPACK</sequence>
<dbReference type="InterPro" id="IPR032675">
    <property type="entry name" value="LRR_dom_sf"/>
</dbReference>
<comment type="similarity">
    <text evidence="4">Belongs to the polygalacturonase-inhibiting protein family.</text>
</comment>
<evidence type="ECO:0000256" key="2">
    <source>
        <dbReference type="ARBA" id="ARBA00022614"/>
    </source>
</evidence>
<dbReference type="Proteomes" id="UP001642360">
    <property type="component" value="Unassembled WGS sequence"/>
</dbReference>
<keyword evidence="3" id="KW-0677">Repeat</keyword>
<dbReference type="InterPro" id="IPR001611">
    <property type="entry name" value="Leu-rich_rpt"/>
</dbReference>
<dbReference type="Pfam" id="PF00560">
    <property type="entry name" value="LRR_1"/>
    <property type="match status" value="1"/>
</dbReference>
<evidence type="ECO:0000313" key="8">
    <source>
        <dbReference type="EMBL" id="CAK9181596.1"/>
    </source>
</evidence>
<keyword evidence="5" id="KW-0732">Signal</keyword>
<dbReference type="Gene3D" id="3.80.10.10">
    <property type="entry name" value="Ribonuclease Inhibitor"/>
    <property type="match status" value="1"/>
</dbReference>
<name>A0ABC8UKR4_9AQUA</name>
<protein>
    <recommendedName>
        <fullName evidence="10">Polygalacturonase-inhibiting protein</fullName>
    </recommendedName>
</protein>
<evidence type="ECO:0000256" key="1">
    <source>
        <dbReference type="ARBA" id="ARBA00004196"/>
    </source>
</evidence>
<dbReference type="InterPro" id="IPR057013">
    <property type="entry name" value="LRR_ComC"/>
</dbReference>
<comment type="caution">
    <text evidence="8">The sequence shown here is derived from an EMBL/GenBank/DDBJ whole genome shotgun (WGS) entry which is preliminary data.</text>
</comment>
<feature type="domain" description="Leucine-rich repeat-containing N-terminal plant-type" evidence="6">
    <location>
        <begin position="30"/>
        <end position="67"/>
    </location>
</feature>
<gene>
    <name evidence="8" type="ORF">ILEXP_LOCUS51669</name>
</gene>
<organism evidence="8 9">
    <name type="scientific">Ilex paraguariensis</name>
    <name type="common">yerba mate</name>
    <dbReference type="NCBI Taxonomy" id="185542"/>
    <lineage>
        <taxon>Eukaryota</taxon>
        <taxon>Viridiplantae</taxon>
        <taxon>Streptophyta</taxon>
        <taxon>Embryophyta</taxon>
        <taxon>Tracheophyta</taxon>
        <taxon>Spermatophyta</taxon>
        <taxon>Magnoliopsida</taxon>
        <taxon>eudicotyledons</taxon>
        <taxon>Gunneridae</taxon>
        <taxon>Pentapetalae</taxon>
        <taxon>asterids</taxon>
        <taxon>campanulids</taxon>
        <taxon>Aquifoliales</taxon>
        <taxon>Aquifoliaceae</taxon>
        <taxon>Ilex</taxon>
    </lineage>
</organism>
<evidence type="ECO:0000256" key="4">
    <source>
        <dbReference type="ARBA" id="ARBA00038043"/>
    </source>
</evidence>
<dbReference type="AlphaFoldDB" id="A0ABC8UKR4"/>
<comment type="subcellular location">
    <subcellularLocation>
        <location evidence="1">Cell envelope</location>
    </subcellularLocation>
</comment>
<feature type="domain" description="EGF-like" evidence="7">
    <location>
        <begin position="114"/>
        <end position="221"/>
    </location>
</feature>